<gene>
    <name evidence="3" type="ORF">PXEA_LOCUS13442</name>
</gene>
<reference evidence="3" key="1">
    <citation type="submission" date="2018-11" db="EMBL/GenBank/DDBJ databases">
        <authorList>
            <consortium name="Pathogen Informatics"/>
        </authorList>
    </citation>
    <scope>NUCLEOTIDE SEQUENCE</scope>
</reference>
<dbReference type="Proteomes" id="UP000784294">
    <property type="component" value="Unassembled WGS sequence"/>
</dbReference>
<comment type="caution">
    <text evidence="3">The sequence shown here is derived from an EMBL/GenBank/DDBJ whole genome shotgun (WGS) entry which is preliminary data.</text>
</comment>
<dbReference type="InterPro" id="IPR009091">
    <property type="entry name" value="RCC1/BLIP-II"/>
</dbReference>
<keyword evidence="4" id="KW-1185">Reference proteome</keyword>
<dbReference type="Gene3D" id="2.130.10.30">
    <property type="entry name" value="Regulator of chromosome condensation 1/beta-lactamase-inhibitor protein II"/>
    <property type="match status" value="1"/>
</dbReference>
<feature type="non-terminal residue" evidence="3">
    <location>
        <position position="1"/>
    </location>
</feature>
<evidence type="ECO:0000256" key="2">
    <source>
        <dbReference type="SAM" id="MobiDB-lite"/>
    </source>
</evidence>
<name>A0A448WTP6_9PLAT</name>
<dbReference type="InterPro" id="IPR000408">
    <property type="entry name" value="Reg_chr_condens"/>
</dbReference>
<organism evidence="3 4">
    <name type="scientific">Protopolystoma xenopodis</name>
    <dbReference type="NCBI Taxonomy" id="117903"/>
    <lineage>
        <taxon>Eukaryota</taxon>
        <taxon>Metazoa</taxon>
        <taxon>Spiralia</taxon>
        <taxon>Lophotrochozoa</taxon>
        <taxon>Platyhelminthes</taxon>
        <taxon>Monogenea</taxon>
        <taxon>Polyopisthocotylea</taxon>
        <taxon>Polystomatidea</taxon>
        <taxon>Polystomatidae</taxon>
        <taxon>Protopolystoma</taxon>
    </lineage>
</organism>
<sequence>METLIIPPCLFLCPAECRVRGSVRFRDVWAGGFGTLAQCASSGAIYACGLNNYGQLALKPSLSSTDSPAETKSSKIQTTSDGNLHNAASRSSSPETGSVGHLQLGLEGGALKGTIGLLSKTTEQAAEEAALVARQGPLVQFMLTRAEGFVSQLGWRQFALSMHHTLGLDQN</sequence>
<evidence type="ECO:0000256" key="1">
    <source>
        <dbReference type="PROSITE-ProRule" id="PRU00235"/>
    </source>
</evidence>
<dbReference type="AlphaFoldDB" id="A0A448WTP6"/>
<accession>A0A448WTP6</accession>
<dbReference type="EMBL" id="CAAALY010044273">
    <property type="protein sequence ID" value="VEL20002.1"/>
    <property type="molecule type" value="Genomic_DNA"/>
</dbReference>
<evidence type="ECO:0000313" key="4">
    <source>
        <dbReference type="Proteomes" id="UP000784294"/>
    </source>
</evidence>
<protein>
    <submittedName>
        <fullName evidence="3">Uncharacterized protein</fullName>
    </submittedName>
</protein>
<feature type="repeat" description="RCC1" evidence="1">
    <location>
        <begin position="43"/>
        <end position="92"/>
    </location>
</feature>
<proteinExistence type="predicted"/>
<dbReference type="OrthoDB" id="61110at2759"/>
<dbReference type="SUPFAM" id="SSF50985">
    <property type="entry name" value="RCC1/BLIP-II"/>
    <property type="match status" value="1"/>
</dbReference>
<feature type="region of interest" description="Disordered" evidence="2">
    <location>
        <begin position="64"/>
        <end position="99"/>
    </location>
</feature>
<evidence type="ECO:0000313" key="3">
    <source>
        <dbReference type="EMBL" id="VEL20002.1"/>
    </source>
</evidence>
<feature type="compositionally biased region" description="Polar residues" evidence="2">
    <location>
        <begin position="64"/>
        <end position="96"/>
    </location>
</feature>
<dbReference type="PROSITE" id="PS50012">
    <property type="entry name" value="RCC1_3"/>
    <property type="match status" value="1"/>
</dbReference>